<dbReference type="SUPFAM" id="SSF51905">
    <property type="entry name" value="FAD/NAD(P)-binding domain"/>
    <property type="match status" value="1"/>
</dbReference>
<comment type="similarity">
    <text evidence="1 7">Belongs to the class-II pyridine nucleotide-disulfide oxidoreductase family.</text>
</comment>
<dbReference type="PRINTS" id="PR00469">
    <property type="entry name" value="PNDRDTASEII"/>
</dbReference>
<evidence type="ECO:0000256" key="4">
    <source>
        <dbReference type="ARBA" id="ARBA00023002"/>
    </source>
</evidence>
<name>A0A7V4WVQ2_CALAY</name>
<dbReference type="EMBL" id="DRQG01000082">
    <property type="protein sequence ID" value="HGY55772.1"/>
    <property type="molecule type" value="Genomic_DNA"/>
</dbReference>
<keyword evidence="3 7" id="KW-0274">FAD</keyword>
<keyword evidence="2 7" id="KW-0285">Flavoprotein</keyword>
<keyword evidence="8" id="KW-0521">NADP</keyword>
<dbReference type="PROSITE" id="PS00573">
    <property type="entry name" value="PYRIDINE_REDOX_2"/>
    <property type="match status" value="1"/>
</dbReference>
<dbReference type="AlphaFoldDB" id="A0A7V4WVQ2"/>
<dbReference type="EC" id="1.8.1.9" evidence="7"/>
<dbReference type="GO" id="GO:0005737">
    <property type="term" value="C:cytoplasm"/>
    <property type="evidence" value="ECO:0007669"/>
    <property type="project" value="InterPro"/>
</dbReference>
<evidence type="ECO:0000313" key="10">
    <source>
        <dbReference type="EMBL" id="HGY55772.1"/>
    </source>
</evidence>
<evidence type="ECO:0000256" key="8">
    <source>
        <dbReference type="RuleBase" id="RU003881"/>
    </source>
</evidence>
<dbReference type="Proteomes" id="UP000885779">
    <property type="component" value="Unassembled WGS sequence"/>
</dbReference>
<comment type="subunit">
    <text evidence="7">Homodimer.</text>
</comment>
<evidence type="ECO:0000256" key="3">
    <source>
        <dbReference type="ARBA" id="ARBA00022827"/>
    </source>
</evidence>
<organism evidence="10">
    <name type="scientific">Caldithrix abyssi</name>
    <dbReference type="NCBI Taxonomy" id="187145"/>
    <lineage>
        <taxon>Bacteria</taxon>
        <taxon>Pseudomonadati</taxon>
        <taxon>Calditrichota</taxon>
        <taxon>Calditrichia</taxon>
        <taxon>Calditrichales</taxon>
        <taxon>Calditrichaceae</taxon>
        <taxon>Caldithrix</taxon>
    </lineage>
</organism>
<comment type="catalytic activity">
    <reaction evidence="7">
        <text>[thioredoxin]-dithiol + NADP(+) = [thioredoxin]-disulfide + NADPH + H(+)</text>
        <dbReference type="Rhea" id="RHEA:20345"/>
        <dbReference type="Rhea" id="RHEA-COMP:10698"/>
        <dbReference type="Rhea" id="RHEA-COMP:10700"/>
        <dbReference type="ChEBI" id="CHEBI:15378"/>
        <dbReference type="ChEBI" id="CHEBI:29950"/>
        <dbReference type="ChEBI" id="CHEBI:50058"/>
        <dbReference type="ChEBI" id="CHEBI:57783"/>
        <dbReference type="ChEBI" id="CHEBI:58349"/>
        <dbReference type="EC" id="1.8.1.9"/>
    </reaction>
</comment>
<dbReference type="Pfam" id="PF07992">
    <property type="entry name" value="Pyr_redox_2"/>
    <property type="match status" value="1"/>
</dbReference>
<keyword evidence="4 7" id="KW-0560">Oxidoreductase</keyword>
<comment type="caution">
    <text evidence="10">The sequence shown here is derived from an EMBL/GenBank/DDBJ whole genome shotgun (WGS) entry which is preliminary data.</text>
</comment>
<evidence type="ECO:0000256" key="1">
    <source>
        <dbReference type="ARBA" id="ARBA00009333"/>
    </source>
</evidence>
<comment type="cofactor">
    <cofactor evidence="8">
        <name>FAD</name>
        <dbReference type="ChEBI" id="CHEBI:57692"/>
    </cofactor>
    <text evidence="8">Binds 1 FAD per subunit.</text>
</comment>
<dbReference type="InterPro" id="IPR005982">
    <property type="entry name" value="Thioredox_Rdtase"/>
</dbReference>
<evidence type="ECO:0000256" key="2">
    <source>
        <dbReference type="ARBA" id="ARBA00022630"/>
    </source>
</evidence>
<dbReference type="InterPro" id="IPR008255">
    <property type="entry name" value="Pyr_nucl-diS_OxRdtase_2_AS"/>
</dbReference>
<dbReference type="GO" id="GO:0004791">
    <property type="term" value="F:thioredoxin-disulfide reductase (NADPH) activity"/>
    <property type="evidence" value="ECO:0007669"/>
    <property type="project" value="UniProtKB-UniRule"/>
</dbReference>
<dbReference type="PANTHER" id="PTHR48105">
    <property type="entry name" value="THIOREDOXIN REDUCTASE 1-RELATED-RELATED"/>
    <property type="match status" value="1"/>
</dbReference>
<evidence type="ECO:0000259" key="9">
    <source>
        <dbReference type="Pfam" id="PF07992"/>
    </source>
</evidence>
<gene>
    <name evidence="10" type="primary">trxB</name>
    <name evidence="10" type="ORF">ENK44_08730</name>
</gene>
<proteinExistence type="inferred from homology"/>
<evidence type="ECO:0000256" key="5">
    <source>
        <dbReference type="ARBA" id="ARBA00023157"/>
    </source>
</evidence>
<feature type="domain" description="FAD/NAD(P)-binding" evidence="9">
    <location>
        <begin position="7"/>
        <end position="295"/>
    </location>
</feature>
<sequence>MADAKHYKVVIIGSGPAGLTAAIYTARANLNPLILEGNQPGGQLTITTEVENFPGFPSGIQGPQLMEDMREQATRFGAEAKFELVTKVDLSQRPFKIESDGGSYTADAVIIATGASARWLGIESETRLMGKGVSACATCDGFFYKDKEVIVVGGGDSAMEEATFLTKFASKVTVVHRRDAFRASKIMIKKAEENPKIEFALNKVVDEILGDEFVTGVRLKDTKTGETSELKVDGVFMAIGHIPNTKVFEGQIDMDETGYIITKPGTTKTNIEGVFAAGDVQDKIYRQAITAAGSGCMAALDAEKFLEE</sequence>
<dbReference type="InterPro" id="IPR036188">
    <property type="entry name" value="FAD/NAD-bd_sf"/>
</dbReference>
<evidence type="ECO:0000256" key="6">
    <source>
        <dbReference type="ARBA" id="ARBA00023284"/>
    </source>
</evidence>
<protein>
    <recommendedName>
        <fullName evidence="7">Thioredoxin reductase</fullName>
        <ecNumber evidence="7">1.8.1.9</ecNumber>
    </recommendedName>
</protein>
<dbReference type="GO" id="GO:0019430">
    <property type="term" value="P:removal of superoxide radicals"/>
    <property type="evidence" value="ECO:0007669"/>
    <property type="project" value="UniProtKB-UniRule"/>
</dbReference>
<keyword evidence="5" id="KW-1015">Disulfide bond</keyword>
<dbReference type="Gene3D" id="3.50.50.60">
    <property type="entry name" value="FAD/NAD(P)-binding domain"/>
    <property type="match status" value="2"/>
</dbReference>
<dbReference type="PRINTS" id="PR00368">
    <property type="entry name" value="FADPNR"/>
</dbReference>
<keyword evidence="6 7" id="KW-0676">Redox-active center</keyword>
<dbReference type="NCBIfam" id="TIGR01292">
    <property type="entry name" value="TRX_reduct"/>
    <property type="match status" value="1"/>
</dbReference>
<accession>A0A7V4WVQ2</accession>
<evidence type="ECO:0000256" key="7">
    <source>
        <dbReference type="RuleBase" id="RU003880"/>
    </source>
</evidence>
<dbReference type="InterPro" id="IPR023753">
    <property type="entry name" value="FAD/NAD-binding_dom"/>
</dbReference>
<reference evidence="10" key="1">
    <citation type="journal article" date="2020" name="mSystems">
        <title>Genome- and Community-Level Interaction Insights into Carbon Utilization and Element Cycling Functions of Hydrothermarchaeota in Hydrothermal Sediment.</title>
        <authorList>
            <person name="Zhou Z."/>
            <person name="Liu Y."/>
            <person name="Xu W."/>
            <person name="Pan J."/>
            <person name="Luo Z.H."/>
            <person name="Li M."/>
        </authorList>
    </citation>
    <scope>NUCLEOTIDE SEQUENCE [LARGE SCALE GENOMIC DNA]</scope>
    <source>
        <strain evidence="10">HyVt-577</strain>
    </source>
</reference>
<dbReference type="InterPro" id="IPR050097">
    <property type="entry name" value="Ferredoxin-NADP_redctase_2"/>
</dbReference>